<feature type="compositionally biased region" description="Basic and acidic residues" evidence="1">
    <location>
        <begin position="103"/>
        <end position="113"/>
    </location>
</feature>
<proteinExistence type="predicted"/>
<accession>A0A9Q3B914</accession>
<feature type="compositionally biased region" description="Basic and acidic residues" evidence="1">
    <location>
        <begin position="28"/>
        <end position="41"/>
    </location>
</feature>
<dbReference type="Proteomes" id="UP000765509">
    <property type="component" value="Unassembled WGS sequence"/>
</dbReference>
<dbReference type="AlphaFoldDB" id="A0A9Q3B914"/>
<keyword evidence="3" id="KW-1185">Reference proteome</keyword>
<reference evidence="2" key="1">
    <citation type="submission" date="2021-03" db="EMBL/GenBank/DDBJ databases">
        <title>Draft genome sequence of rust myrtle Austropuccinia psidii MF-1, a brazilian biotype.</title>
        <authorList>
            <person name="Quecine M.C."/>
            <person name="Pachon D.M.R."/>
            <person name="Bonatelli M.L."/>
            <person name="Correr F.H."/>
            <person name="Franceschini L.M."/>
            <person name="Leite T.F."/>
            <person name="Margarido G.R.A."/>
            <person name="Almeida C.A."/>
            <person name="Ferrarezi J.A."/>
            <person name="Labate C.A."/>
        </authorList>
    </citation>
    <scope>NUCLEOTIDE SEQUENCE</scope>
    <source>
        <strain evidence="2">MF-1</strain>
    </source>
</reference>
<feature type="compositionally biased region" description="Basic and acidic residues" evidence="1">
    <location>
        <begin position="67"/>
        <end position="80"/>
    </location>
</feature>
<sequence length="125" mass="14807">MEKYWFLYKSGTEKPRKRSGRYSQEHCGSGEDHRAIRRKESILQQRKGKKDEEFVEKSKYFIHRPRERTGNDPRIGERRASSVNHLQKSPKTSQKDLKRKREAPRPIKERAKETTIGTDITHKGT</sequence>
<evidence type="ECO:0000256" key="1">
    <source>
        <dbReference type="SAM" id="MobiDB-lite"/>
    </source>
</evidence>
<organism evidence="2 3">
    <name type="scientific">Austropuccinia psidii MF-1</name>
    <dbReference type="NCBI Taxonomy" id="1389203"/>
    <lineage>
        <taxon>Eukaryota</taxon>
        <taxon>Fungi</taxon>
        <taxon>Dikarya</taxon>
        <taxon>Basidiomycota</taxon>
        <taxon>Pucciniomycotina</taxon>
        <taxon>Pucciniomycetes</taxon>
        <taxon>Pucciniales</taxon>
        <taxon>Sphaerophragmiaceae</taxon>
        <taxon>Austropuccinia</taxon>
    </lineage>
</organism>
<name>A0A9Q3B914_9BASI</name>
<gene>
    <name evidence="2" type="ORF">O181_000543</name>
</gene>
<feature type="compositionally biased region" description="Polar residues" evidence="1">
    <location>
        <begin position="81"/>
        <end position="92"/>
    </location>
</feature>
<comment type="caution">
    <text evidence="2">The sequence shown here is derived from an EMBL/GenBank/DDBJ whole genome shotgun (WGS) entry which is preliminary data.</text>
</comment>
<dbReference type="EMBL" id="AVOT02000065">
    <property type="protein sequence ID" value="MBW0460828.1"/>
    <property type="molecule type" value="Genomic_DNA"/>
</dbReference>
<feature type="compositionally biased region" description="Basic and acidic residues" evidence="1">
    <location>
        <begin position="49"/>
        <end position="59"/>
    </location>
</feature>
<evidence type="ECO:0000313" key="2">
    <source>
        <dbReference type="EMBL" id="MBW0460828.1"/>
    </source>
</evidence>
<feature type="region of interest" description="Disordered" evidence="1">
    <location>
        <begin position="10"/>
        <end position="125"/>
    </location>
</feature>
<evidence type="ECO:0000313" key="3">
    <source>
        <dbReference type="Proteomes" id="UP000765509"/>
    </source>
</evidence>
<protein>
    <submittedName>
        <fullName evidence="2">Uncharacterized protein</fullName>
    </submittedName>
</protein>